<dbReference type="PROSITE" id="PS51186">
    <property type="entry name" value="GNAT"/>
    <property type="match status" value="1"/>
</dbReference>
<dbReference type="GO" id="GO:0016747">
    <property type="term" value="F:acyltransferase activity, transferring groups other than amino-acyl groups"/>
    <property type="evidence" value="ECO:0007669"/>
    <property type="project" value="InterPro"/>
</dbReference>
<dbReference type="InterPro" id="IPR016181">
    <property type="entry name" value="Acyl_CoA_acyltransferase"/>
</dbReference>
<keyword evidence="2" id="KW-0012">Acyltransferase</keyword>
<proteinExistence type="predicted"/>
<dbReference type="EC" id="2.3.-.-" evidence="2"/>
<organism evidence="2">
    <name type="scientific">Streptomyces sp. R28</name>
    <dbReference type="NCBI Taxonomy" id="3238628"/>
    <lineage>
        <taxon>Bacteria</taxon>
        <taxon>Bacillati</taxon>
        <taxon>Actinomycetota</taxon>
        <taxon>Actinomycetes</taxon>
        <taxon>Kitasatosporales</taxon>
        <taxon>Streptomycetaceae</taxon>
        <taxon>Streptomyces</taxon>
    </lineage>
</organism>
<accession>A0AB39Q888</accession>
<dbReference type="SUPFAM" id="SSF55729">
    <property type="entry name" value="Acyl-CoA N-acyltransferases (Nat)"/>
    <property type="match status" value="1"/>
</dbReference>
<dbReference type="PANTHER" id="PTHR43328:SF1">
    <property type="entry name" value="N-ACETYLTRANSFERASE DOMAIN-CONTAINING PROTEIN"/>
    <property type="match status" value="1"/>
</dbReference>
<evidence type="ECO:0000259" key="1">
    <source>
        <dbReference type="PROSITE" id="PS51186"/>
    </source>
</evidence>
<dbReference type="InterPro" id="IPR000182">
    <property type="entry name" value="GNAT_dom"/>
</dbReference>
<dbReference type="AlphaFoldDB" id="A0AB39Q888"/>
<sequence length="164" mass="18250">MTDNGARDISLRPLTEDDITVLFEIQLDEDAQRLAAFTDAETARDANAFERKYRKILADDAIVNRIVEVRGEVVGSVATFPMEGDTELTYWIRKDWWGKGVATAAVAALLDEVKHRPIHARVVEDNTGSVRVLERNGFVRVGSEDSFAPGRRATVTELIFMLAG</sequence>
<dbReference type="Gene3D" id="3.40.630.30">
    <property type="match status" value="1"/>
</dbReference>
<protein>
    <submittedName>
        <fullName evidence="2">GNAT family N-acetyltransferase</fullName>
        <ecNumber evidence="2">2.3.-.-</ecNumber>
    </submittedName>
</protein>
<name>A0AB39Q888_9ACTN</name>
<reference evidence="2" key="1">
    <citation type="submission" date="2024-07" db="EMBL/GenBank/DDBJ databases">
        <authorList>
            <person name="Yu S.T."/>
        </authorList>
    </citation>
    <scope>NUCLEOTIDE SEQUENCE</scope>
    <source>
        <strain evidence="2">R28</strain>
    </source>
</reference>
<evidence type="ECO:0000313" key="2">
    <source>
        <dbReference type="EMBL" id="XDQ39477.1"/>
    </source>
</evidence>
<dbReference type="RefSeq" id="WP_369174201.1">
    <property type="nucleotide sequence ID" value="NZ_CP163439.1"/>
</dbReference>
<dbReference type="Pfam" id="PF13302">
    <property type="entry name" value="Acetyltransf_3"/>
    <property type="match status" value="1"/>
</dbReference>
<feature type="domain" description="N-acetyltransferase" evidence="1">
    <location>
        <begin position="9"/>
        <end position="163"/>
    </location>
</feature>
<gene>
    <name evidence="2" type="ORF">AB5J49_42415</name>
</gene>
<dbReference type="EMBL" id="CP163439">
    <property type="protein sequence ID" value="XDQ39477.1"/>
    <property type="molecule type" value="Genomic_DNA"/>
</dbReference>
<keyword evidence="2" id="KW-0808">Transferase</keyword>
<dbReference type="PANTHER" id="PTHR43328">
    <property type="entry name" value="ACETYLTRANSFERASE-RELATED"/>
    <property type="match status" value="1"/>
</dbReference>